<dbReference type="InterPro" id="IPR000297">
    <property type="entry name" value="PPIase_PpiC"/>
</dbReference>
<accession>A0ABV8APB2</accession>
<protein>
    <submittedName>
        <fullName evidence="2">Peptidyl-prolyl cis-trans isomerase</fullName>
    </submittedName>
</protein>
<sequence>MKKFFKEPLVHFMLLGALIFGYYYLTNDTEDPEAAIVIDDAEYDYLLSLWKNQWQREPNEDEIKAFLDHYLRQEVYYKEALALNLDHNDVIVKRRLAQKMEAVSNDLNFMINPPTDEELKSFFASNPDLFQLPPSFTFQQVLFLSSEPNLSEQLESSKKALNAGDEIPDSRKLKLSLPNQWNNNTLGEISKAFGDDFALALDGLPTNQWAGPVTSGFGQHLVFISRKDSGEMADFEEIKPYVLNEFEYQSELETQEQIYRELLEKYGVKITSEKVPQRVKESYNNP</sequence>
<dbReference type="Proteomes" id="UP001595805">
    <property type="component" value="Unassembled WGS sequence"/>
</dbReference>
<dbReference type="Pfam" id="PF13145">
    <property type="entry name" value="Rotamase_2"/>
    <property type="match status" value="1"/>
</dbReference>
<evidence type="ECO:0000313" key="2">
    <source>
        <dbReference type="EMBL" id="MFC3879574.1"/>
    </source>
</evidence>
<evidence type="ECO:0000313" key="3">
    <source>
        <dbReference type="Proteomes" id="UP001595805"/>
    </source>
</evidence>
<gene>
    <name evidence="2" type="ORF">ACFOSV_05285</name>
</gene>
<reference evidence="3" key="1">
    <citation type="journal article" date="2019" name="Int. J. Syst. Evol. Microbiol.">
        <title>The Global Catalogue of Microorganisms (GCM) 10K type strain sequencing project: providing services to taxonomists for standard genome sequencing and annotation.</title>
        <authorList>
            <consortium name="The Broad Institute Genomics Platform"/>
            <consortium name="The Broad Institute Genome Sequencing Center for Infectious Disease"/>
            <person name="Wu L."/>
            <person name="Ma J."/>
        </authorList>
    </citation>
    <scope>NUCLEOTIDE SEQUENCE [LARGE SCALE GENOMIC DNA]</scope>
    <source>
        <strain evidence="3">CCUG 60523</strain>
    </source>
</reference>
<proteinExistence type="predicted"/>
<name>A0ABV8APB2_9BACT</name>
<evidence type="ECO:0000259" key="1">
    <source>
        <dbReference type="Pfam" id="PF13145"/>
    </source>
</evidence>
<dbReference type="RefSeq" id="WP_377904124.1">
    <property type="nucleotide sequence ID" value="NZ_JBHRZS010000006.1"/>
</dbReference>
<dbReference type="GO" id="GO:0016853">
    <property type="term" value="F:isomerase activity"/>
    <property type="evidence" value="ECO:0007669"/>
    <property type="project" value="UniProtKB-KW"/>
</dbReference>
<comment type="caution">
    <text evidence="2">The sequence shown here is derived from an EMBL/GenBank/DDBJ whole genome shotgun (WGS) entry which is preliminary data.</text>
</comment>
<keyword evidence="2" id="KW-0413">Isomerase</keyword>
<feature type="domain" description="PpiC" evidence="1">
    <location>
        <begin position="114"/>
        <end position="240"/>
    </location>
</feature>
<keyword evidence="3" id="KW-1185">Reference proteome</keyword>
<dbReference type="EMBL" id="JBHRZS010000006">
    <property type="protein sequence ID" value="MFC3879574.1"/>
    <property type="molecule type" value="Genomic_DNA"/>
</dbReference>
<organism evidence="2 3">
    <name type="scientific">Algoriphagus namhaensis</name>
    <dbReference type="NCBI Taxonomy" id="915353"/>
    <lineage>
        <taxon>Bacteria</taxon>
        <taxon>Pseudomonadati</taxon>
        <taxon>Bacteroidota</taxon>
        <taxon>Cytophagia</taxon>
        <taxon>Cytophagales</taxon>
        <taxon>Cyclobacteriaceae</taxon>
        <taxon>Algoriphagus</taxon>
    </lineage>
</organism>